<dbReference type="InterPro" id="IPR013024">
    <property type="entry name" value="GGCT-like"/>
</dbReference>
<proteinExistence type="predicted"/>
<name>A0A1G8BSB9_9PROT</name>
<dbReference type="SUPFAM" id="SSF110857">
    <property type="entry name" value="Gamma-glutamyl cyclotransferase-like"/>
    <property type="match status" value="1"/>
</dbReference>
<gene>
    <name evidence="3" type="ORF">SAMN05421742_106110</name>
</gene>
<dbReference type="Proteomes" id="UP000217076">
    <property type="component" value="Unassembled WGS sequence"/>
</dbReference>
<dbReference type="OrthoDB" id="9795692at2"/>
<evidence type="ECO:0000313" key="4">
    <source>
        <dbReference type="Proteomes" id="UP000217076"/>
    </source>
</evidence>
<dbReference type="InterPro" id="IPR036568">
    <property type="entry name" value="GGCT-like_sf"/>
</dbReference>
<keyword evidence="4" id="KW-1185">Reference proteome</keyword>
<dbReference type="PANTHER" id="PTHR12192:SF2">
    <property type="entry name" value="GLUTATHIONE-SPECIFIC GAMMA-GLUTAMYLCYCLOTRANSFERASE 2"/>
    <property type="match status" value="1"/>
</dbReference>
<reference evidence="4" key="1">
    <citation type="submission" date="2016-10" db="EMBL/GenBank/DDBJ databases">
        <authorList>
            <person name="Varghese N."/>
            <person name="Submissions S."/>
        </authorList>
    </citation>
    <scope>NUCLEOTIDE SEQUENCE [LARGE SCALE GENOMIC DNA]</scope>
    <source>
        <strain evidence="4">930I</strain>
    </source>
</reference>
<dbReference type="PANTHER" id="PTHR12192">
    <property type="entry name" value="CATION TRANSPORT PROTEIN CHAC-RELATED"/>
    <property type="match status" value="1"/>
</dbReference>
<dbReference type="CDD" id="cd06661">
    <property type="entry name" value="GGCT_like"/>
    <property type="match status" value="1"/>
</dbReference>
<dbReference type="AlphaFoldDB" id="A0A1G8BSB9"/>
<dbReference type="RefSeq" id="WP_092619454.1">
    <property type="nucleotide sequence ID" value="NZ_FNCV01000006.1"/>
</dbReference>
<dbReference type="EC" id="4.3.2.7" evidence="1"/>
<protein>
    <recommendedName>
        <fullName evidence="1">glutathione-specific gamma-glutamylcyclotransferase</fullName>
        <ecNumber evidence="1">4.3.2.7</ecNumber>
    </recommendedName>
</protein>
<dbReference type="EMBL" id="FNCV01000006">
    <property type="protein sequence ID" value="SDH36156.1"/>
    <property type="molecule type" value="Genomic_DNA"/>
</dbReference>
<dbReference type="GO" id="GO:0005737">
    <property type="term" value="C:cytoplasm"/>
    <property type="evidence" value="ECO:0007669"/>
    <property type="project" value="TreeGrafter"/>
</dbReference>
<dbReference type="Gene3D" id="3.10.490.10">
    <property type="entry name" value="Gamma-glutamyl cyclotransferase-like"/>
    <property type="match status" value="1"/>
</dbReference>
<sequence>MALDQEHGTDDLWVFGYGSLMWRPGFPHQECRPALLMGYHRAMCIKSIRYRGTADNPGLVVGLAPGGSCRGRAYRVAAADRPQAVPYLDQRELATGAYIPRLLPCRLDDGRKVTVYAFVATRDHPQFMPQHDREALLALILNGSGWEGRSAEYLKNTVSHLDDMGIGDGPLHALLGEARRRDPSI</sequence>
<dbReference type="InterPro" id="IPR006840">
    <property type="entry name" value="ChaC"/>
</dbReference>
<evidence type="ECO:0000313" key="3">
    <source>
        <dbReference type="EMBL" id="SDH36156.1"/>
    </source>
</evidence>
<accession>A0A1G8BSB9</accession>
<organism evidence="3 4">
    <name type="scientific">Roseospirillum parvum</name>
    <dbReference type="NCBI Taxonomy" id="83401"/>
    <lineage>
        <taxon>Bacteria</taxon>
        <taxon>Pseudomonadati</taxon>
        <taxon>Pseudomonadota</taxon>
        <taxon>Alphaproteobacteria</taxon>
        <taxon>Rhodospirillales</taxon>
        <taxon>Rhodospirillaceae</taxon>
        <taxon>Roseospirillum</taxon>
    </lineage>
</organism>
<evidence type="ECO:0000256" key="1">
    <source>
        <dbReference type="ARBA" id="ARBA00012344"/>
    </source>
</evidence>
<dbReference type="GO" id="GO:0006751">
    <property type="term" value="P:glutathione catabolic process"/>
    <property type="evidence" value="ECO:0007669"/>
    <property type="project" value="InterPro"/>
</dbReference>
<dbReference type="Pfam" id="PF04752">
    <property type="entry name" value="ChaC"/>
    <property type="match status" value="1"/>
</dbReference>
<keyword evidence="2" id="KW-0456">Lyase</keyword>
<dbReference type="STRING" id="83401.SAMN05421742_106110"/>
<dbReference type="GO" id="GO:0061928">
    <property type="term" value="F:glutathione specific gamma-glutamylcyclotransferase activity"/>
    <property type="evidence" value="ECO:0007669"/>
    <property type="project" value="UniProtKB-EC"/>
</dbReference>
<evidence type="ECO:0000256" key="2">
    <source>
        <dbReference type="ARBA" id="ARBA00023239"/>
    </source>
</evidence>